<dbReference type="InterPro" id="IPR044068">
    <property type="entry name" value="CB"/>
</dbReference>
<feature type="region of interest" description="Disordered" evidence="10">
    <location>
        <begin position="1"/>
        <end position="31"/>
    </location>
</feature>
<evidence type="ECO:0000259" key="12">
    <source>
        <dbReference type="PROSITE" id="PS51900"/>
    </source>
</evidence>
<evidence type="ECO:0000256" key="5">
    <source>
        <dbReference type="ARBA" id="ARBA00022908"/>
    </source>
</evidence>
<dbReference type="PROSITE" id="PS51898">
    <property type="entry name" value="TYR_RECOMBINASE"/>
    <property type="match status" value="1"/>
</dbReference>
<dbReference type="GO" id="GO:0007059">
    <property type="term" value="P:chromosome segregation"/>
    <property type="evidence" value="ECO:0007669"/>
    <property type="project" value="UniProtKB-UniRule"/>
</dbReference>
<dbReference type="PROSITE" id="PS51900">
    <property type="entry name" value="CB"/>
    <property type="match status" value="1"/>
</dbReference>
<keyword evidence="5 9" id="KW-0229">DNA integration</keyword>
<dbReference type="NCBIfam" id="NF001399">
    <property type="entry name" value="PRK00283.1"/>
    <property type="match status" value="1"/>
</dbReference>
<dbReference type="InterPro" id="IPR013762">
    <property type="entry name" value="Integrase-like_cat_sf"/>
</dbReference>
<evidence type="ECO:0000256" key="6">
    <source>
        <dbReference type="ARBA" id="ARBA00023125"/>
    </source>
</evidence>
<dbReference type="GO" id="GO:0005737">
    <property type="term" value="C:cytoplasm"/>
    <property type="evidence" value="ECO:0007669"/>
    <property type="project" value="UniProtKB-SubCell"/>
</dbReference>
<proteinExistence type="inferred from homology"/>
<evidence type="ECO:0000256" key="3">
    <source>
        <dbReference type="ARBA" id="ARBA00022618"/>
    </source>
</evidence>
<dbReference type="Gene3D" id="1.10.443.10">
    <property type="entry name" value="Intergrase catalytic core"/>
    <property type="match status" value="1"/>
</dbReference>
<feature type="active site" evidence="9">
    <location>
        <position position="282"/>
    </location>
</feature>
<evidence type="ECO:0000256" key="4">
    <source>
        <dbReference type="ARBA" id="ARBA00022829"/>
    </source>
</evidence>
<keyword evidence="7 9" id="KW-0233">DNA recombination</keyword>
<feature type="active site" evidence="9">
    <location>
        <position position="308"/>
    </location>
</feature>
<dbReference type="Gene3D" id="1.10.150.130">
    <property type="match status" value="1"/>
</dbReference>
<feature type="active site" description="O-(3'-phospho-DNA)-tyrosine intermediate" evidence="9">
    <location>
        <position position="317"/>
    </location>
</feature>
<keyword evidence="6 9" id="KW-0238">DNA-binding</keyword>
<name>A0A8J6YVV8_9PROT</name>
<feature type="domain" description="Core-binding (CB)" evidence="12">
    <location>
        <begin position="31"/>
        <end position="116"/>
    </location>
</feature>
<dbReference type="PANTHER" id="PTHR30349:SF90">
    <property type="entry name" value="TYROSINE RECOMBINASE XERD"/>
    <property type="match status" value="1"/>
</dbReference>
<keyword evidence="2 9" id="KW-0963">Cytoplasm</keyword>
<gene>
    <name evidence="9" type="primary">xerC</name>
    <name evidence="13" type="ORF">IHV25_03265</name>
</gene>
<keyword evidence="8 9" id="KW-0131">Cell cycle</keyword>
<evidence type="ECO:0000256" key="10">
    <source>
        <dbReference type="SAM" id="MobiDB-lite"/>
    </source>
</evidence>
<comment type="caution">
    <text evidence="13">The sequence shown here is derived from an EMBL/GenBank/DDBJ whole genome shotgun (WGS) entry which is preliminary data.</text>
</comment>
<evidence type="ECO:0000313" key="14">
    <source>
        <dbReference type="Proteomes" id="UP000631034"/>
    </source>
</evidence>
<dbReference type="HAMAP" id="MF_01808">
    <property type="entry name" value="Recomb_XerC_XerD"/>
    <property type="match status" value="1"/>
</dbReference>
<sequence length="357" mass="38248">MTPGASPSRPWPRGAAVTEPEDRDRAAPGGASFGSLADAFLEMMAAERGSSPRTVESYGRDLADFGAFLRAGQHSALSVERDSLRAYLGQLAGQGLSPRTQARRLSCLRQFFGFLLVERHRADNPSLGLDSPRQGRPLPRVLSEEEVRALLDTARTLPGPNGVRMVALMELLYSTGLRVSELVGLPASAVARDPAVLLVRGKGDRERLVPLGDPARAALRDWLAVRDQTLPRSEAARKRSARFLFPSARGSRDGHLGRDAFYRALADLAARAGLDPGRVSPHVLRHCFASHMLAHGADLRGVQAMLGHEDIVTTEIYTHVLDARLKALVHSAHPLAGADDAGASASTAGKSDSQDGD</sequence>
<evidence type="ECO:0000256" key="9">
    <source>
        <dbReference type="HAMAP-Rule" id="MF_01808"/>
    </source>
</evidence>
<dbReference type="GO" id="GO:0006313">
    <property type="term" value="P:DNA transposition"/>
    <property type="evidence" value="ECO:0007669"/>
    <property type="project" value="UniProtKB-UniRule"/>
</dbReference>
<comment type="function">
    <text evidence="9">Site-specific tyrosine recombinase, which acts by catalyzing the cutting and rejoining of the recombining DNA molecules. The XerC-XerD complex is essential to convert dimers of the bacterial chromosome into monomers to permit their segregation at cell division. It also contributes to the segregational stability of plasmids.</text>
</comment>
<evidence type="ECO:0000256" key="7">
    <source>
        <dbReference type="ARBA" id="ARBA00023172"/>
    </source>
</evidence>
<dbReference type="InterPro" id="IPR004107">
    <property type="entry name" value="Integrase_SAM-like_N"/>
</dbReference>
<protein>
    <recommendedName>
        <fullName evidence="9">Tyrosine recombinase XerC</fullName>
    </recommendedName>
</protein>
<feature type="active site" evidence="9">
    <location>
        <position position="178"/>
    </location>
</feature>
<dbReference type="PANTHER" id="PTHR30349">
    <property type="entry name" value="PHAGE INTEGRASE-RELATED"/>
    <property type="match status" value="1"/>
</dbReference>
<keyword evidence="14" id="KW-1185">Reference proteome</keyword>
<dbReference type="InterPro" id="IPR002104">
    <property type="entry name" value="Integrase_catalytic"/>
</dbReference>
<dbReference type="GO" id="GO:0009037">
    <property type="term" value="F:tyrosine-based site-specific recombinase activity"/>
    <property type="evidence" value="ECO:0007669"/>
    <property type="project" value="UniProtKB-UniRule"/>
</dbReference>
<accession>A0A8J6YVV8</accession>
<organism evidence="13 14">
    <name type="scientific">Phaeovibrio sulfidiphilus</name>
    <dbReference type="NCBI Taxonomy" id="1220600"/>
    <lineage>
        <taxon>Bacteria</taxon>
        <taxon>Pseudomonadati</taxon>
        <taxon>Pseudomonadota</taxon>
        <taxon>Alphaproteobacteria</taxon>
        <taxon>Rhodospirillales</taxon>
        <taxon>Rhodospirillaceae</taxon>
        <taxon>Phaeovibrio</taxon>
    </lineage>
</organism>
<comment type="subunit">
    <text evidence="9">Forms a cyclic heterotetrameric complex composed of two molecules of XerC and two molecules of XerD.</text>
</comment>
<dbReference type="EMBL" id="JACZHT010000002">
    <property type="protein sequence ID" value="MBE1236672.1"/>
    <property type="molecule type" value="Genomic_DNA"/>
</dbReference>
<evidence type="ECO:0000259" key="11">
    <source>
        <dbReference type="PROSITE" id="PS51898"/>
    </source>
</evidence>
<dbReference type="Proteomes" id="UP000631034">
    <property type="component" value="Unassembled WGS sequence"/>
</dbReference>
<comment type="similarity">
    <text evidence="9">Belongs to the 'phage' integrase family. XerC subfamily.</text>
</comment>
<reference evidence="13" key="1">
    <citation type="submission" date="2020-10" db="EMBL/GenBank/DDBJ databases">
        <title>Genome sequence of the unusual species of purple photosynthetic bacteria, Phaeovibrio sulfidiphilus DSM 23193, type strain.</title>
        <authorList>
            <person name="Kyndt J.A."/>
            <person name="Meyer T.E."/>
        </authorList>
    </citation>
    <scope>NUCLEOTIDE SEQUENCE</scope>
    <source>
        <strain evidence="13">DSM 23193</strain>
    </source>
</reference>
<dbReference type="InterPro" id="IPR010998">
    <property type="entry name" value="Integrase_recombinase_N"/>
</dbReference>
<keyword evidence="3 9" id="KW-0132">Cell division</keyword>
<evidence type="ECO:0000256" key="2">
    <source>
        <dbReference type="ARBA" id="ARBA00022490"/>
    </source>
</evidence>
<feature type="active site" evidence="9">
    <location>
        <position position="285"/>
    </location>
</feature>
<dbReference type="AlphaFoldDB" id="A0A8J6YVV8"/>
<dbReference type="Pfam" id="PF02899">
    <property type="entry name" value="Phage_int_SAM_1"/>
    <property type="match status" value="1"/>
</dbReference>
<dbReference type="GO" id="GO:0003677">
    <property type="term" value="F:DNA binding"/>
    <property type="evidence" value="ECO:0007669"/>
    <property type="project" value="UniProtKB-UniRule"/>
</dbReference>
<evidence type="ECO:0000313" key="13">
    <source>
        <dbReference type="EMBL" id="MBE1236672.1"/>
    </source>
</evidence>
<dbReference type="Pfam" id="PF00589">
    <property type="entry name" value="Phage_integrase"/>
    <property type="match status" value="1"/>
</dbReference>
<evidence type="ECO:0000256" key="8">
    <source>
        <dbReference type="ARBA" id="ARBA00023306"/>
    </source>
</evidence>
<dbReference type="SUPFAM" id="SSF56349">
    <property type="entry name" value="DNA breaking-rejoining enzymes"/>
    <property type="match status" value="1"/>
</dbReference>
<comment type="subcellular location">
    <subcellularLocation>
        <location evidence="1 9">Cytoplasm</location>
    </subcellularLocation>
</comment>
<keyword evidence="4 9" id="KW-0159">Chromosome partition</keyword>
<dbReference type="InterPro" id="IPR023009">
    <property type="entry name" value="Tyrosine_recombinase_XerC/XerD"/>
</dbReference>
<evidence type="ECO:0000256" key="1">
    <source>
        <dbReference type="ARBA" id="ARBA00004496"/>
    </source>
</evidence>
<dbReference type="InterPro" id="IPR050090">
    <property type="entry name" value="Tyrosine_recombinase_XerCD"/>
</dbReference>
<feature type="active site" evidence="9">
    <location>
        <position position="202"/>
    </location>
</feature>
<dbReference type="InterPro" id="IPR011010">
    <property type="entry name" value="DNA_brk_join_enz"/>
</dbReference>
<dbReference type="GO" id="GO:0051301">
    <property type="term" value="P:cell division"/>
    <property type="evidence" value="ECO:0007669"/>
    <property type="project" value="UniProtKB-KW"/>
</dbReference>
<feature type="domain" description="Tyr recombinase" evidence="11">
    <location>
        <begin position="137"/>
        <end position="330"/>
    </location>
</feature>